<protein>
    <submittedName>
        <fullName evidence="2">Uncharacterized protein</fullName>
    </submittedName>
</protein>
<gene>
    <name evidence="2" type="ORF">GCM10009676_24540</name>
</gene>
<sequence length="59" mass="6302">MQPDRDHDDAVRHGPHTADGLGLIISPPAVGTRAQARVTGRRPVCTGSIGSTQYADHER</sequence>
<keyword evidence="3" id="KW-1185">Reference proteome</keyword>
<feature type="compositionally biased region" description="Basic and acidic residues" evidence="1">
    <location>
        <begin position="1"/>
        <end position="12"/>
    </location>
</feature>
<evidence type="ECO:0000313" key="2">
    <source>
        <dbReference type="EMBL" id="GAA1239030.1"/>
    </source>
</evidence>
<accession>A0ABP4GV57</accession>
<dbReference type="Proteomes" id="UP001500653">
    <property type="component" value="Unassembled WGS sequence"/>
</dbReference>
<name>A0ABP4GV57_9PSEU</name>
<comment type="caution">
    <text evidence="2">The sequence shown here is derived from an EMBL/GenBank/DDBJ whole genome shotgun (WGS) entry which is preliminary data.</text>
</comment>
<organism evidence="2 3">
    <name type="scientific">Prauserella halophila</name>
    <dbReference type="NCBI Taxonomy" id="185641"/>
    <lineage>
        <taxon>Bacteria</taxon>
        <taxon>Bacillati</taxon>
        <taxon>Actinomycetota</taxon>
        <taxon>Actinomycetes</taxon>
        <taxon>Pseudonocardiales</taxon>
        <taxon>Pseudonocardiaceae</taxon>
        <taxon>Prauserella</taxon>
    </lineage>
</organism>
<feature type="region of interest" description="Disordered" evidence="1">
    <location>
        <begin position="1"/>
        <end position="59"/>
    </location>
</feature>
<feature type="compositionally biased region" description="Polar residues" evidence="1">
    <location>
        <begin position="48"/>
        <end position="59"/>
    </location>
</feature>
<reference evidence="3" key="1">
    <citation type="journal article" date="2019" name="Int. J. Syst. Evol. Microbiol.">
        <title>The Global Catalogue of Microorganisms (GCM) 10K type strain sequencing project: providing services to taxonomists for standard genome sequencing and annotation.</title>
        <authorList>
            <consortium name="The Broad Institute Genomics Platform"/>
            <consortium name="The Broad Institute Genome Sequencing Center for Infectious Disease"/>
            <person name="Wu L."/>
            <person name="Ma J."/>
        </authorList>
    </citation>
    <scope>NUCLEOTIDE SEQUENCE [LARGE SCALE GENOMIC DNA]</scope>
    <source>
        <strain evidence="3">JCM 13023</strain>
    </source>
</reference>
<evidence type="ECO:0000256" key="1">
    <source>
        <dbReference type="SAM" id="MobiDB-lite"/>
    </source>
</evidence>
<proteinExistence type="predicted"/>
<dbReference type="EMBL" id="BAAALN010000006">
    <property type="protein sequence ID" value="GAA1239030.1"/>
    <property type="molecule type" value="Genomic_DNA"/>
</dbReference>
<evidence type="ECO:0000313" key="3">
    <source>
        <dbReference type="Proteomes" id="UP001500653"/>
    </source>
</evidence>